<feature type="transmembrane region" description="Helical" evidence="6">
    <location>
        <begin position="498"/>
        <end position="518"/>
    </location>
</feature>
<evidence type="ECO:0000256" key="1">
    <source>
        <dbReference type="ARBA" id="ARBA00004651"/>
    </source>
</evidence>
<dbReference type="PANTHER" id="PTHR30250">
    <property type="entry name" value="PST FAMILY PREDICTED COLANIC ACID TRANSPORTER"/>
    <property type="match status" value="1"/>
</dbReference>
<feature type="transmembrane region" description="Helical" evidence="6">
    <location>
        <begin position="262"/>
        <end position="284"/>
    </location>
</feature>
<dbReference type="Pfam" id="PF01943">
    <property type="entry name" value="Polysacc_synt"/>
    <property type="match status" value="1"/>
</dbReference>
<dbReference type="OrthoDB" id="925916at2"/>
<comment type="subcellular location">
    <subcellularLocation>
        <location evidence="1">Cell membrane</location>
        <topology evidence="1">Multi-pass membrane protein</topology>
    </subcellularLocation>
</comment>
<feature type="transmembrane region" description="Helical" evidence="6">
    <location>
        <begin position="195"/>
        <end position="216"/>
    </location>
</feature>
<sequence length="532" mass="60432">MLKSINFYWKNNSCFVNVMVKMNFRTSCGSIFHRQNSGITIFVHSIKSKYPFMQKKFFSNLFFIVLLNLLIKPLYIFGIDVQVQNTVGAADYGLYFSLLNFSFLLNIFLDIGVTNYNTKNTAQNPNTLSKYIGSFFGLKIMLGVLYAFITIGFALILGYSDHEMYLLSFFILNQIFVGLILYLRSNFAGLHQFKIDAILSVLDRFLLIIITATLLMGVWTDLTFKIEWFVYAQTFSYGITLIIGIILTRLRISRISLKTNKILSFAILRKSVPFAVLILLMMLYTRIDAVMLERLLPDGKHQAGVYAQGFRLLDAVNMFAFLVAGLLLPIFSRLISEKTSVLPILQSAGKFLVGSAFVIGITLAWNTNEIIDFIYAERYDNSAEVFCWLILSFVPMSFSHIFGTLLTANNNLKLLNKMALLGVLLNIILNYFLIPEMKAEGAAIATITTQSLTALMQIILAIKVFKLKIDWKSLLRFVFLLSIFIPVTHFLHQEIGKLWSILVTVLVGVGLLFMLKLIHIKTLLTMLKSKAE</sequence>
<dbReference type="GO" id="GO:0005886">
    <property type="term" value="C:plasma membrane"/>
    <property type="evidence" value="ECO:0007669"/>
    <property type="project" value="UniProtKB-SubCell"/>
</dbReference>
<accession>A0A2I0QZY0</accession>
<dbReference type="Proteomes" id="UP000236654">
    <property type="component" value="Unassembled WGS sequence"/>
</dbReference>
<keyword evidence="2" id="KW-1003">Cell membrane</keyword>
<organism evidence="7 8">
    <name type="scientific">Brumimicrobium salinarum</name>
    <dbReference type="NCBI Taxonomy" id="2058658"/>
    <lineage>
        <taxon>Bacteria</taxon>
        <taxon>Pseudomonadati</taxon>
        <taxon>Bacteroidota</taxon>
        <taxon>Flavobacteriia</taxon>
        <taxon>Flavobacteriales</taxon>
        <taxon>Crocinitomicaceae</taxon>
        <taxon>Brumimicrobium</taxon>
    </lineage>
</organism>
<evidence type="ECO:0000313" key="8">
    <source>
        <dbReference type="Proteomes" id="UP000236654"/>
    </source>
</evidence>
<reference evidence="7 8" key="1">
    <citation type="submission" date="2017-12" db="EMBL/GenBank/DDBJ databases">
        <title>The draft genome sequence of Brumimicrobium saltpan LHR20.</title>
        <authorList>
            <person name="Do Z.-J."/>
            <person name="Luo H.-R."/>
        </authorList>
    </citation>
    <scope>NUCLEOTIDE SEQUENCE [LARGE SCALE GENOMIC DNA]</scope>
    <source>
        <strain evidence="7 8">LHR20</strain>
    </source>
</reference>
<feature type="transmembrane region" description="Helical" evidence="6">
    <location>
        <begin position="315"/>
        <end position="335"/>
    </location>
</feature>
<protein>
    <submittedName>
        <fullName evidence="7">Uncharacterized protein</fullName>
    </submittedName>
</protein>
<keyword evidence="5 6" id="KW-0472">Membrane</keyword>
<evidence type="ECO:0000256" key="4">
    <source>
        <dbReference type="ARBA" id="ARBA00022989"/>
    </source>
</evidence>
<feature type="transmembrane region" description="Helical" evidence="6">
    <location>
        <begin position="134"/>
        <end position="159"/>
    </location>
</feature>
<feature type="transmembrane region" description="Helical" evidence="6">
    <location>
        <begin position="92"/>
        <end position="113"/>
    </location>
</feature>
<evidence type="ECO:0000256" key="3">
    <source>
        <dbReference type="ARBA" id="ARBA00022692"/>
    </source>
</evidence>
<gene>
    <name evidence="7" type="ORF">CW751_12980</name>
</gene>
<feature type="transmembrane region" description="Helical" evidence="6">
    <location>
        <begin position="165"/>
        <end position="183"/>
    </location>
</feature>
<dbReference type="EMBL" id="PJNI01000017">
    <property type="protein sequence ID" value="PKR79863.1"/>
    <property type="molecule type" value="Genomic_DNA"/>
</dbReference>
<evidence type="ECO:0000313" key="7">
    <source>
        <dbReference type="EMBL" id="PKR79863.1"/>
    </source>
</evidence>
<dbReference type="AlphaFoldDB" id="A0A2I0QZY0"/>
<dbReference type="InterPro" id="IPR050833">
    <property type="entry name" value="Poly_Biosynth_Transport"/>
</dbReference>
<proteinExistence type="predicted"/>
<evidence type="ECO:0000256" key="6">
    <source>
        <dbReference type="SAM" id="Phobius"/>
    </source>
</evidence>
<feature type="transmembrane region" description="Helical" evidence="6">
    <location>
        <begin position="418"/>
        <end position="435"/>
    </location>
</feature>
<keyword evidence="3 6" id="KW-0812">Transmembrane</keyword>
<comment type="caution">
    <text evidence="7">The sequence shown here is derived from an EMBL/GenBank/DDBJ whole genome shotgun (WGS) entry which is preliminary data.</text>
</comment>
<feature type="transmembrane region" description="Helical" evidence="6">
    <location>
        <begin position="441"/>
        <end position="462"/>
    </location>
</feature>
<keyword evidence="4 6" id="KW-1133">Transmembrane helix</keyword>
<dbReference type="PANTHER" id="PTHR30250:SF11">
    <property type="entry name" value="O-ANTIGEN TRANSPORTER-RELATED"/>
    <property type="match status" value="1"/>
</dbReference>
<evidence type="ECO:0000256" key="2">
    <source>
        <dbReference type="ARBA" id="ARBA00022475"/>
    </source>
</evidence>
<dbReference type="InterPro" id="IPR002797">
    <property type="entry name" value="Polysacc_synth"/>
</dbReference>
<feature type="transmembrane region" description="Helical" evidence="6">
    <location>
        <begin position="228"/>
        <end position="250"/>
    </location>
</feature>
<feature type="transmembrane region" description="Helical" evidence="6">
    <location>
        <begin position="385"/>
        <end position="406"/>
    </location>
</feature>
<feature type="transmembrane region" description="Helical" evidence="6">
    <location>
        <begin position="347"/>
        <end position="365"/>
    </location>
</feature>
<feature type="transmembrane region" description="Helical" evidence="6">
    <location>
        <begin position="57"/>
        <end position="77"/>
    </location>
</feature>
<evidence type="ECO:0000256" key="5">
    <source>
        <dbReference type="ARBA" id="ARBA00023136"/>
    </source>
</evidence>
<feature type="transmembrane region" description="Helical" evidence="6">
    <location>
        <begin position="474"/>
        <end position="492"/>
    </location>
</feature>
<name>A0A2I0QZY0_9FLAO</name>
<keyword evidence="8" id="KW-1185">Reference proteome</keyword>